<dbReference type="EMBL" id="CACVBM020001087">
    <property type="protein sequence ID" value="CAA7029917.1"/>
    <property type="molecule type" value="Genomic_DNA"/>
</dbReference>
<dbReference type="Pfam" id="PF23559">
    <property type="entry name" value="WHD_DRP"/>
    <property type="match status" value="1"/>
</dbReference>
<dbReference type="PANTHER" id="PTHR23155">
    <property type="entry name" value="DISEASE RESISTANCE PROTEIN RP"/>
    <property type="match status" value="1"/>
</dbReference>
<comment type="caution">
    <text evidence="3">The sequence shown here is derived from an EMBL/GenBank/DDBJ whole genome shotgun (WGS) entry which is preliminary data.</text>
</comment>
<proteinExistence type="predicted"/>
<keyword evidence="1" id="KW-0677">Repeat</keyword>
<organism evidence="3 4">
    <name type="scientific">Microthlaspi erraticum</name>
    <dbReference type="NCBI Taxonomy" id="1685480"/>
    <lineage>
        <taxon>Eukaryota</taxon>
        <taxon>Viridiplantae</taxon>
        <taxon>Streptophyta</taxon>
        <taxon>Embryophyta</taxon>
        <taxon>Tracheophyta</taxon>
        <taxon>Spermatophyta</taxon>
        <taxon>Magnoliopsida</taxon>
        <taxon>eudicotyledons</taxon>
        <taxon>Gunneridae</taxon>
        <taxon>Pentapetalae</taxon>
        <taxon>rosids</taxon>
        <taxon>malvids</taxon>
        <taxon>Brassicales</taxon>
        <taxon>Brassicaceae</taxon>
        <taxon>Coluteocarpeae</taxon>
        <taxon>Microthlaspi</taxon>
    </lineage>
</organism>
<keyword evidence="4" id="KW-1185">Reference proteome</keyword>
<dbReference type="InterPro" id="IPR036388">
    <property type="entry name" value="WH-like_DNA-bd_sf"/>
</dbReference>
<dbReference type="InterPro" id="IPR044974">
    <property type="entry name" value="Disease_R_plants"/>
</dbReference>
<dbReference type="GO" id="GO:0043531">
    <property type="term" value="F:ADP binding"/>
    <property type="evidence" value="ECO:0007669"/>
    <property type="project" value="InterPro"/>
</dbReference>
<evidence type="ECO:0000313" key="4">
    <source>
        <dbReference type="Proteomes" id="UP000467841"/>
    </source>
</evidence>
<dbReference type="GO" id="GO:0098542">
    <property type="term" value="P:defense response to other organism"/>
    <property type="evidence" value="ECO:0007669"/>
    <property type="project" value="TreeGrafter"/>
</dbReference>
<protein>
    <recommendedName>
        <fullName evidence="2">Disease resistance protein winged helix domain-containing protein</fullName>
    </recommendedName>
</protein>
<evidence type="ECO:0000313" key="3">
    <source>
        <dbReference type="EMBL" id="CAA7029917.1"/>
    </source>
</evidence>
<evidence type="ECO:0000256" key="1">
    <source>
        <dbReference type="ARBA" id="ARBA00022737"/>
    </source>
</evidence>
<dbReference type="SUPFAM" id="SSF52540">
    <property type="entry name" value="P-loop containing nucleoside triphosphate hydrolases"/>
    <property type="match status" value="1"/>
</dbReference>
<accession>A0A6D2IND3</accession>
<reference evidence="3" key="1">
    <citation type="submission" date="2020-01" db="EMBL/GenBank/DDBJ databases">
        <authorList>
            <person name="Mishra B."/>
        </authorList>
    </citation>
    <scope>NUCLEOTIDE SEQUENCE [LARGE SCALE GENOMIC DNA]</scope>
</reference>
<dbReference type="OrthoDB" id="37484at2759"/>
<gene>
    <name evidence="3" type="ORF">MERR_LOCUS17152</name>
</gene>
<dbReference type="AlphaFoldDB" id="A0A6D2IND3"/>
<evidence type="ECO:0000259" key="2">
    <source>
        <dbReference type="Pfam" id="PF23559"/>
    </source>
</evidence>
<sequence>MKLMTNEECWELISRSAFKSISVGSINQELEGIGKRIAEQCKGLPLAARAIASHLRSKPSPDDWYDLSNNFSTYTNNILPVLKLSYDFLPPQLKRCFALCSIFPKGYVFDREELVLLWMAIDLLYQPRSNRKLKDIGYDYFDDLVARSFFQRSNITMTSFVMHDLMMIG</sequence>
<feature type="domain" description="Disease resistance protein winged helix" evidence="2">
    <location>
        <begin position="102"/>
        <end position="166"/>
    </location>
</feature>
<dbReference type="Gene3D" id="1.10.8.430">
    <property type="entry name" value="Helical domain of apoptotic protease-activating factors"/>
    <property type="match status" value="1"/>
</dbReference>
<dbReference type="InterPro" id="IPR042197">
    <property type="entry name" value="Apaf_helical"/>
</dbReference>
<dbReference type="Proteomes" id="UP000467841">
    <property type="component" value="Unassembled WGS sequence"/>
</dbReference>
<name>A0A6D2IND3_9BRAS</name>
<dbReference type="InterPro" id="IPR058922">
    <property type="entry name" value="WHD_DRP"/>
</dbReference>
<dbReference type="Gene3D" id="1.10.10.10">
    <property type="entry name" value="Winged helix-like DNA-binding domain superfamily/Winged helix DNA-binding domain"/>
    <property type="match status" value="1"/>
</dbReference>
<dbReference type="PANTHER" id="PTHR23155:SF1241">
    <property type="entry name" value="DISEASE RESISTANCE RPP13-LIKE PROTEIN 1-RELATED"/>
    <property type="match status" value="1"/>
</dbReference>
<dbReference type="InterPro" id="IPR027417">
    <property type="entry name" value="P-loop_NTPase"/>
</dbReference>